<dbReference type="Proteomes" id="UP000006050">
    <property type="component" value="Chromosome"/>
</dbReference>
<dbReference type="KEGG" id="bbd:Belba_0098"/>
<dbReference type="OrthoDB" id="9805802at2"/>
<accession>I3Z0K1</accession>
<reference evidence="3" key="1">
    <citation type="submission" date="2012-06" db="EMBL/GenBank/DDBJ databases">
        <title>The complete genome of Belliella baltica DSM 15883.</title>
        <authorList>
            <person name="Lucas S."/>
            <person name="Copeland A."/>
            <person name="Lapidus A."/>
            <person name="Goodwin L."/>
            <person name="Pitluck S."/>
            <person name="Peters L."/>
            <person name="Mikhailova N."/>
            <person name="Davenport K."/>
            <person name="Kyrpides N."/>
            <person name="Mavromatis K."/>
            <person name="Pagani I."/>
            <person name="Ivanova N."/>
            <person name="Ovchinnikova G."/>
            <person name="Zeytun A."/>
            <person name="Detter J.C."/>
            <person name="Han C."/>
            <person name="Land M."/>
            <person name="Hauser L."/>
            <person name="Markowitz V."/>
            <person name="Cheng J.-F."/>
            <person name="Hugenholtz P."/>
            <person name="Woyke T."/>
            <person name="Wu D."/>
            <person name="Tindall B."/>
            <person name="Pomrenke H."/>
            <person name="Brambilla E."/>
            <person name="Klenk H.-P."/>
            <person name="Eisen J.A."/>
        </authorList>
    </citation>
    <scope>NUCLEOTIDE SEQUENCE [LARGE SCALE GENOMIC DNA]</scope>
    <source>
        <strain evidence="3">DSM 15883 / CIP 108006 / LMG 21964 / BA134</strain>
    </source>
</reference>
<dbReference type="EMBL" id="CP003281">
    <property type="protein sequence ID" value="AFL82769.1"/>
    <property type="molecule type" value="Genomic_DNA"/>
</dbReference>
<dbReference type="InterPro" id="IPR027417">
    <property type="entry name" value="P-loop_NTPase"/>
</dbReference>
<dbReference type="SUPFAM" id="SSF52540">
    <property type="entry name" value="P-loop containing nucleoside triphosphate hydrolases"/>
    <property type="match status" value="1"/>
</dbReference>
<feature type="domain" description="Endonuclease GajA/Old nuclease/RecF-like AAA" evidence="1">
    <location>
        <begin position="1"/>
        <end position="83"/>
    </location>
</feature>
<dbReference type="PANTHER" id="PTHR43581:SF4">
    <property type="entry name" value="ATP_GTP PHOSPHATASE"/>
    <property type="match status" value="1"/>
</dbReference>
<dbReference type="HOGENOM" id="CLU_040421_0_0_10"/>
<protein>
    <recommendedName>
        <fullName evidence="1">Endonuclease GajA/Old nuclease/RecF-like AAA domain-containing protein</fullName>
    </recommendedName>
</protein>
<feature type="domain" description="Endonuclease GajA/Old nuclease/RecF-like AAA" evidence="1">
    <location>
        <begin position="162"/>
        <end position="337"/>
    </location>
</feature>
<evidence type="ECO:0000259" key="1">
    <source>
        <dbReference type="Pfam" id="PF13175"/>
    </source>
</evidence>
<evidence type="ECO:0000313" key="2">
    <source>
        <dbReference type="EMBL" id="AFL82769.1"/>
    </source>
</evidence>
<gene>
    <name evidence="2" type="ordered locus">Belba_0098</name>
</gene>
<dbReference type="eggNOG" id="COG3950">
    <property type="taxonomic scope" value="Bacteria"/>
</dbReference>
<evidence type="ECO:0000313" key="3">
    <source>
        <dbReference type="Proteomes" id="UP000006050"/>
    </source>
</evidence>
<dbReference type="PANTHER" id="PTHR43581">
    <property type="entry name" value="ATP/GTP PHOSPHATASE"/>
    <property type="match status" value="1"/>
</dbReference>
<dbReference type="RefSeq" id="WP_014770786.1">
    <property type="nucleotide sequence ID" value="NC_018010.1"/>
</dbReference>
<sequence length="474" mass="54340">MFIKSIQIKNYKLFSPDEFFEINDLNVPDNQNNGSGLTIFVGENGCGKSTLLDAFAMPYVSYKTDSFNLSDINNPNEKVEINILTNEVYSYKGTMPKIEFKGKGFVFKGGVRNRGNKDFLSSMVVTDQQYIKADGETKPKDNTPDLRLSVNNPWSGSRFNDIEYLILDKNRTFQTRKGTYNDTRFDRIMEDLNYQYVQKEGNPLDCNDTLKDVKNIESKGVIAGISEAIAKFSEISGNQLKLKLIDNWKPFANAFFGTDKENLQSIHLNQLGSGYEMIFSLIYAYYLSKKGNKKLIVLIDEPELHLHPKLQSDFIDLLLEFSKDSQIILTTHSPLFIKQAMSNNNVQVRILTKTENSVSVASPELAVLPYVSSNEVNFIAFKLATEEYHNELYERLMQLKATSNRIKDFDISFFQTKKGEPKDSPWMGHQNEVTIHTYIRNQIHHRADNGVADYKNLESSIEQMRQYLIEIAEE</sequence>
<name>I3Z0K1_BELBD</name>
<proteinExistence type="predicted"/>
<dbReference type="STRING" id="866536.Belba_0098"/>
<organism evidence="2 3">
    <name type="scientific">Belliella baltica (strain DSM 15883 / CIP 108006 / LMG 21964 / BA134)</name>
    <dbReference type="NCBI Taxonomy" id="866536"/>
    <lineage>
        <taxon>Bacteria</taxon>
        <taxon>Pseudomonadati</taxon>
        <taxon>Bacteroidota</taxon>
        <taxon>Cytophagia</taxon>
        <taxon>Cytophagales</taxon>
        <taxon>Cyclobacteriaceae</taxon>
        <taxon>Belliella</taxon>
    </lineage>
</organism>
<dbReference type="InterPro" id="IPR041685">
    <property type="entry name" value="AAA_GajA/Old/RecF-like"/>
</dbReference>
<dbReference type="AlphaFoldDB" id="I3Z0K1"/>
<dbReference type="Pfam" id="PF13175">
    <property type="entry name" value="AAA_15"/>
    <property type="match status" value="2"/>
</dbReference>
<dbReference type="InterPro" id="IPR051396">
    <property type="entry name" value="Bact_Antivir_Def_Nuclease"/>
</dbReference>
<dbReference type="CDD" id="cd00267">
    <property type="entry name" value="ABC_ATPase"/>
    <property type="match status" value="2"/>
</dbReference>
<keyword evidence="3" id="KW-1185">Reference proteome</keyword>
<dbReference type="Gene3D" id="3.40.50.300">
    <property type="entry name" value="P-loop containing nucleotide triphosphate hydrolases"/>
    <property type="match status" value="1"/>
</dbReference>
<dbReference type="PATRIC" id="fig|866536.3.peg.103"/>